<sequence>WSQNQNIRYLLNPESVNCREKSREVKMDGRRVRRAGRGQNQTLLPLRVRHLSNTVSCWYCDFKTSALNEPLFRFGRRHARCLRVWFSVGIGFSLTALLGVTMVLIWELARALHFYSGKGQLSSRLSESLLGFSPLVFGLSISLADVGYICISTVVSVSAHEFGHALAAARCHFYGK</sequence>
<accession>A0ABC8SI85</accession>
<evidence type="ECO:0008006" key="4">
    <source>
        <dbReference type="Google" id="ProtNLM"/>
    </source>
</evidence>
<keyword evidence="1" id="KW-0812">Transmembrane</keyword>
<proteinExistence type="predicted"/>
<organism evidence="2 3">
    <name type="scientific">Ilex paraguariensis</name>
    <name type="common">yerba mate</name>
    <dbReference type="NCBI Taxonomy" id="185542"/>
    <lineage>
        <taxon>Eukaryota</taxon>
        <taxon>Viridiplantae</taxon>
        <taxon>Streptophyta</taxon>
        <taxon>Embryophyta</taxon>
        <taxon>Tracheophyta</taxon>
        <taxon>Spermatophyta</taxon>
        <taxon>Magnoliopsida</taxon>
        <taxon>eudicotyledons</taxon>
        <taxon>Gunneridae</taxon>
        <taxon>Pentapetalae</taxon>
        <taxon>asterids</taxon>
        <taxon>campanulids</taxon>
        <taxon>Aquifoliales</taxon>
        <taxon>Aquifoliaceae</taxon>
        <taxon>Ilex</taxon>
    </lineage>
</organism>
<dbReference type="AlphaFoldDB" id="A0ABC8SI85"/>
<comment type="caution">
    <text evidence="2">The sequence shown here is derived from an EMBL/GenBank/DDBJ whole genome shotgun (WGS) entry which is preliminary data.</text>
</comment>
<reference evidence="2 3" key="1">
    <citation type="submission" date="2024-02" db="EMBL/GenBank/DDBJ databases">
        <authorList>
            <person name="Vignale AGUSTIN F."/>
            <person name="Sosa J E."/>
            <person name="Modenutti C."/>
        </authorList>
    </citation>
    <scope>NUCLEOTIDE SEQUENCE [LARGE SCALE GENOMIC DNA]</scope>
</reference>
<keyword evidence="1" id="KW-0472">Membrane</keyword>
<dbReference type="PANTHER" id="PTHR13325:SF3">
    <property type="entry name" value="MEMBRANE-BOUND TRANSCRIPTION FACTOR SITE-2 PROTEASE"/>
    <property type="match status" value="1"/>
</dbReference>
<keyword evidence="3" id="KW-1185">Reference proteome</keyword>
<name>A0ABC8SI85_9AQUA</name>
<feature type="transmembrane region" description="Helical" evidence="1">
    <location>
        <begin position="84"/>
        <end position="109"/>
    </location>
</feature>
<dbReference type="PANTHER" id="PTHR13325">
    <property type="entry name" value="PROTEASE M50 MEMBRANE-BOUND TRANSCRIPTION FACTOR SITE 2 PROTEASE"/>
    <property type="match status" value="1"/>
</dbReference>
<protein>
    <recommendedName>
        <fullName evidence="4">Endopeptidase S2P</fullName>
    </recommendedName>
</protein>
<dbReference type="Proteomes" id="UP001642360">
    <property type="component" value="Unassembled WGS sequence"/>
</dbReference>
<gene>
    <name evidence="2" type="ORF">ILEXP_LOCUS25454</name>
</gene>
<dbReference type="InterPro" id="IPR001193">
    <property type="entry name" value="MBTPS2"/>
</dbReference>
<evidence type="ECO:0000313" key="2">
    <source>
        <dbReference type="EMBL" id="CAK9156899.1"/>
    </source>
</evidence>
<keyword evidence="1" id="KW-1133">Transmembrane helix</keyword>
<dbReference type="EMBL" id="CAUOFW020002929">
    <property type="protein sequence ID" value="CAK9156899.1"/>
    <property type="molecule type" value="Genomic_DNA"/>
</dbReference>
<feature type="transmembrane region" description="Helical" evidence="1">
    <location>
        <begin position="129"/>
        <end position="151"/>
    </location>
</feature>
<feature type="non-terminal residue" evidence="2">
    <location>
        <position position="1"/>
    </location>
</feature>
<evidence type="ECO:0000256" key="1">
    <source>
        <dbReference type="SAM" id="Phobius"/>
    </source>
</evidence>
<evidence type="ECO:0000313" key="3">
    <source>
        <dbReference type="Proteomes" id="UP001642360"/>
    </source>
</evidence>